<evidence type="ECO:0000256" key="1">
    <source>
        <dbReference type="SAM" id="MobiDB-lite"/>
    </source>
</evidence>
<dbReference type="EMBL" id="BOOF01000005">
    <property type="protein sequence ID" value="GIH60678.1"/>
    <property type="molecule type" value="Genomic_DNA"/>
</dbReference>
<organism evidence="2 3">
    <name type="scientific">Microbispora siamensis</name>
    <dbReference type="NCBI Taxonomy" id="564413"/>
    <lineage>
        <taxon>Bacteria</taxon>
        <taxon>Bacillati</taxon>
        <taxon>Actinomycetota</taxon>
        <taxon>Actinomycetes</taxon>
        <taxon>Streptosporangiales</taxon>
        <taxon>Streptosporangiaceae</taxon>
        <taxon>Microbispora</taxon>
    </lineage>
</organism>
<dbReference type="Proteomes" id="UP000660454">
    <property type="component" value="Unassembled WGS sequence"/>
</dbReference>
<reference evidence="2 3" key="1">
    <citation type="submission" date="2021-01" db="EMBL/GenBank/DDBJ databases">
        <title>Whole genome shotgun sequence of Microbispora siamensis NBRC 104113.</title>
        <authorList>
            <person name="Komaki H."/>
            <person name="Tamura T."/>
        </authorList>
    </citation>
    <scope>NUCLEOTIDE SEQUENCE [LARGE SCALE GENOMIC DNA]</scope>
    <source>
        <strain evidence="2 3">NBRC 104113</strain>
    </source>
</reference>
<name>A0ABQ4GGX0_9ACTN</name>
<protein>
    <submittedName>
        <fullName evidence="2">Uncharacterized protein</fullName>
    </submittedName>
</protein>
<sequence>MGSQSVWRFRAREEFPRVGRRFPAPRKSRFCEEFSVVKRDEAPPGPRAAGRDLSGTGTGAGLSPAPVHPVERPS</sequence>
<keyword evidence="3" id="KW-1185">Reference proteome</keyword>
<evidence type="ECO:0000313" key="3">
    <source>
        <dbReference type="Proteomes" id="UP000660454"/>
    </source>
</evidence>
<proteinExistence type="predicted"/>
<comment type="caution">
    <text evidence="2">The sequence shown here is derived from an EMBL/GenBank/DDBJ whole genome shotgun (WGS) entry which is preliminary data.</text>
</comment>
<accession>A0ABQ4GGX0</accession>
<gene>
    <name evidence="2" type="ORF">Msi02_14950</name>
</gene>
<feature type="region of interest" description="Disordered" evidence="1">
    <location>
        <begin position="38"/>
        <end position="74"/>
    </location>
</feature>
<evidence type="ECO:0000313" key="2">
    <source>
        <dbReference type="EMBL" id="GIH60678.1"/>
    </source>
</evidence>